<keyword evidence="5 6" id="KW-0472">Membrane</keyword>
<feature type="transmembrane region" description="Helical" evidence="6">
    <location>
        <begin position="156"/>
        <end position="178"/>
    </location>
</feature>
<keyword evidence="2" id="KW-1003">Cell membrane</keyword>
<proteinExistence type="predicted"/>
<evidence type="ECO:0000313" key="7">
    <source>
        <dbReference type="EMBL" id="CAI4034178.1"/>
    </source>
</evidence>
<evidence type="ECO:0000256" key="4">
    <source>
        <dbReference type="ARBA" id="ARBA00022989"/>
    </source>
</evidence>
<dbReference type="EMBL" id="OX365700">
    <property type="protein sequence ID" value="CAI4034178.1"/>
    <property type="molecule type" value="Genomic_DNA"/>
</dbReference>
<dbReference type="SUPFAM" id="SSF46785">
    <property type="entry name" value="Winged helix' DNA-binding domain"/>
    <property type="match status" value="1"/>
</dbReference>
<evidence type="ECO:0000256" key="3">
    <source>
        <dbReference type="ARBA" id="ARBA00022692"/>
    </source>
</evidence>
<dbReference type="InterPro" id="IPR017039">
    <property type="entry name" value="Virul_fac_BrkB"/>
</dbReference>
<evidence type="ECO:0000313" key="8">
    <source>
        <dbReference type="Proteomes" id="UP001179121"/>
    </source>
</evidence>
<dbReference type="InterPro" id="IPR036390">
    <property type="entry name" value="WH_DNA-bd_sf"/>
</dbReference>
<feature type="transmembrane region" description="Helical" evidence="6">
    <location>
        <begin position="230"/>
        <end position="256"/>
    </location>
</feature>
<keyword evidence="3 6" id="KW-0812">Transmembrane</keyword>
<gene>
    <name evidence="7" type="ORF">DNFV4_04622</name>
</gene>
<dbReference type="InterPro" id="IPR036388">
    <property type="entry name" value="WH-like_DNA-bd_sf"/>
</dbReference>
<dbReference type="NCBIfam" id="TIGR00765">
    <property type="entry name" value="yihY_not_rbn"/>
    <property type="match status" value="1"/>
</dbReference>
<dbReference type="PANTHER" id="PTHR30213">
    <property type="entry name" value="INNER MEMBRANE PROTEIN YHJD"/>
    <property type="match status" value="1"/>
</dbReference>
<sequence>MNLQRLEQFLSHDLWTLDLTHLPKWQRVGLSALRLISAVAWEFRRRLLDARAAGLVYTTLLSLVPFLAVTVSVLKAFGVHQQVEPLLSQALEPLGPSGREITSRVVGFVNNLKVGVLGIVGVAGLFYTTYSLIDKIEQTFNAIWNVRRGRSWTRKFTDYLSVVLVGPVLIVTAFGLLASIQNHALIQRILDLQPLGFVLVWIAEYLPFLILWGVFTFFYKFIPYADVRTWSACVGGAAASLLWGLAGEGFAAFVAGSSKYSAIYSGFAIMILFLLWLYVGWLIILIGAQVAYFHQHPRAYEAHYLWRQGTHAFRERTTLRLLATMATRAISGVSPATLDELAADVGVPLSIVEDLVEELRSSGLVGRLEDSKALVLMRPPELIGIQTILDILREKSAGLSRVSHLGDAIDDVIRHRDDAAARALSGLTLYNLAGKICPAESARVPSSPLGQTVIREP</sequence>
<evidence type="ECO:0000256" key="5">
    <source>
        <dbReference type="ARBA" id="ARBA00023136"/>
    </source>
</evidence>
<dbReference type="GO" id="GO:0005886">
    <property type="term" value="C:plasma membrane"/>
    <property type="evidence" value="ECO:0007669"/>
    <property type="project" value="UniProtKB-SubCell"/>
</dbReference>
<accession>A0AA86N3I5</accession>
<dbReference type="Pfam" id="PF03631">
    <property type="entry name" value="Virul_fac_BrkB"/>
    <property type="match status" value="1"/>
</dbReference>
<name>A0AA86N3I5_9BACT</name>
<feature type="transmembrane region" description="Helical" evidence="6">
    <location>
        <begin position="55"/>
        <end position="77"/>
    </location>
</feature>
<feature type="transmembrane region" description="Helical" evidence="6">
    <location>
        <begin position="198"/>
        <end position="218"/>
    </location>
</feature>
<protein>
    <submittedName>
        <fullName evidence="7">Ribonuclease BN</fullName>
    </submittedName>
</protein>
<evidence type="ECO:0000256" key="1">
    <source>
        <dbReference type="ARBA" id="ARBA00004651"/>
    </source>
</evidence>
<dbReference type="AlphaFoldDB" id="A0AA86N3I5"/>
<comment type="subcellular location">
    <subcellularLocation>
        <location evidence="1">Cell membrane</location>
        <topology evidence="1">Multi-pass membrane protein</topology>
    </subcellularLocation>
</comment>
<dbReference type="KEGG" id="nti:DNFV4_04622"/>
<feature type="transmembrane region" description="Helical" evidence="6">
    <location>
        <begin position="114"/>
        <end position="133"/>
    </location>
</feature>
<evidence type="ECO:0000256" key="2">
    <source>
        <dbReference type="ARBA" id="ARBA00022475"/>
    </source>
</evidence>
<reference evidence="7" key="1">
    <citation type="submission" date="2022-10" db="EMBL/GenBank/DDBJ databases">
        <authorList>
            <person name="Koch H."/>
        </authorList>
    </citation>
    <scope>NUCLEOTIDE SEQUENCE</scope>
    <source>
        <strain evidence="7">DNF</strain>
    </source>
</reference>
<keyword evidence="8" id="KW-1185">Reference proteome</keyword>
<dbReference type="PANTHER" id="PTHR30213:SF0">
    <property type="entry name" value="UPF0761 MEMBRANE PROTEIN YIHY"/>
    <property type="match status" value="1"/>
</dbReference>
<keyword evidence="4 6" id="KW-1133">Transmembrane helix</keyword>
<dbReference type="RefSeq" id="WP_289271585.1">
    <property type="nucleotide sequence ID" value="NZ_OX365700.1"/>
</dbReference>
<organism evidence="7 8">
    <name type="scientific">Nitrospira tepida</name>
    <dbReference type="NCBI Taxonomy" id="2973512"/>
    <lineage>
        <taxon>Bacteria</taxon>
        <taxon>Pseudomonadati</taxon>
        <taxon>Nitrospirota</taxon>
        <taxon>Nitrospiria</taxon>
        <taxon>Nitrospirales</taxon>
        <taxon>Nitrospiraceae</taxon>
        <taxon>Nitrospira</taxon>
    </lineage>
</organism>
<dbReference type="Gene3D" id="1.10.10.10">
    <property type="entry name" value="Winged helix-like DNA-binding domain superfamily/Winged helix DNA-binding domain"/>
    <property type="match status" value="1"/>
</dbReference>
<evidence type="ECO:0000256" key="6">
    <source>
        <dbReference type="SAM" id="Phobius"/>
    </source>
</evidence>
<dbReference type="Proteomes" id="UP001179121">
    <property type="component" value="Chromosome"/>
</dbReference>
<feature type="transmembrane region" description="Helical" evidence="6">
    <location>
        <begin position="262"/>
        <end position="288"/>
    </location>
</feature>